<evidence type="ECO:0000313" key="2">
    <source>
        <dbReference type="EMBL" id="KAK0443291.1"/>
    </source>
</evidence>
<proteinExistence type="predicted"/>
<reference evidence="2" key="1">
    <citation type="submission" date="2023-06" db="EMBL/GenBank/DDBJ databases">
        <authorList>
            <consortium name="Lawrence Berkeley National Laboratory"/>
            <person name="Ahrendt S."/>
            <person name="Sahu N."/>
            <person name="Indic B."/>
            <person name="Wong-Bajracharya J."/>
            <person name="Merenyi Z."/>
            <person name="Ke H.-M."/>
            <person name="Monk M."/>
            <person name="Kocsube S."/>
            <person name="Drula E."/>
            <person name="Lipzen A."/>
            <person name="Balint B."/>
            <person name="Henrissat B."/>
            <person name="Andreopoulos B."/>
            <person name="Martin F.M."/>
            <person name="Harder C.B."/>
            <person name="Rigling D."/>
            <person name="Ford K.L."/>
            <person name="Foster G.D."/>
            <person name="Pangilinan J."/>
            <person name="Papanicolaou A."/>
            <person name="Barry K."/>
            <person name="LaButti K."/>
            <person name="Viragh M."/>
            <person name="Koriabine M."/>
            <person name="Yan M."/>
            <person name="Riley R."/>
            <person name="Champramary S."/>
            <person name="Plett K.L."/>
            <person name="Tsai I.J."/>
            <person name="Slot J."/>
            <person name="Sipos G."/>
            <person name="Plett J."/>
            <person name="Nagy L.G."/>
            <person name="Grigoriev I.V."/>
        </authorList>
    </citation>
    <scope>NUCLEOTIDE SEQUENCE</scope>
    <source>
        <strain evidence="2">FPL87.14</strain>
    </source>
</reference>
<evidence type="ECO:0000256" key="1">
    <source>
        <dbReference type="SAM" id="Coils"/>
    </source>
</evidence>
<comment type="caution">
    <text evidence="2">The sequence shown here is derived from an EMBL/GenBank/DDBJ whole genome shotgun (WGS) entry which is preliminary data.</text>
</comment>
<sequence>MSGPESQHRRVAEFERSLLLAPLIPTYHLDAYQTSVILEYEHSKASVTTSVQFGTSMQSSGVFLDSLVARYEWLLTFAHPPLLSTNHPPSFTQSAQLKASMERFNATLPELQGELDTLRKAVTSLEAQMSHLLSLKRECETILSPIRRLPPETLMEILRCTRTMDVRYSDTRRHIHGFGFNVFVAERGPWYLGHVCSSWRDTVENLCPELWSTMTVELPLRKGTYSRVMKRNMVALLERVLKRTCGHQLDFFFKYRSFGSSQDDKVMDRCFDLMLAHSRRWRRAELVLSPPLLSRMSVIYGKVDCLEEIYLCCSGDPNQENVNAFAIAPRLKFLHLEGMHQKVEISFSTTNLVSFFDGSPFFGHDLTPSRIPVSSPPYYPLVTHPSLKELSASSGKLLRSLRLPALTQMALTSGHQVFDRVPVKCPPDALLELHDLLVRSQCSLTILSLVDAGIKEHLLAIIALCPHLRNLSIEFNEWTGEADPIMTMFVHQMSEIRAAEGMYWHVLVPCLKRLKIKLTSVDEVHFSFIDRQFVEMIALRVGSDSHNSSPLQWLTLSIMGGQWDWDLDAADLKELNALDGDRGFHFTILFDGAADDEDTDADTTESSDSD</sequence>
<protein>
    <recommendedName>
        <fullName evidence="4">F-box domain-containing protein</fullName>
    </recommendedName>
</protein>
<keyword evidence="3" id="KW-1185">Reference proteome</keyword>
<gene>
    <name evidence="2" type="ORF">EV421DRAFT_1948098</name>
</gene>
<keyword evidence="1" id="KW-0175">Coiled coil</keyword>
<evidence type="ECO:0008006" key="4">
    <source>
        <dbReference type="Google" id="ProtNLM"/>
    </source>
</evidence>
<feature type="coiled-coil region" evidence="1">
    <location>
        <begin position="101"/>
        <end position="128"/>
    </location>
</feature>
<dbReference type="SUPFAM" id="SSF52047">
    <property type="entry name" value="RNI-like"/>
    <property type="match status" value="1"/>
</dbReference>
<accession>A0AA39JK87</accession>
<dbReference type="AlphaFoldDB" id="A0AA39JK87"/>
<dbReference type="EMBL" id="JAUEPT010000023">
    <property type="protein sequence ID" value="KAK0443291.1"/>
    <property type="molecule type" value="Genomic_DNA"/>
</dbReference>
<evidence type="ECO:0000313" key="3">
    <source>
        <dbReference type="Proteomes" id="UP001175226"/>
    </source>
</evidence>
<dbReference type="Proteomes" id="UP001175226">
    <property type="component" value="Unassembled WGS sequence"/>
</dbReference>
<organism evidence="2 3">
    <name type="scientific">Armillaria borealis</name>
    <dbReference type="NCBI Taxonomy" id="47425"/>
    <lineage>
        <taxon>Eukaryota</taxon>
        <taxon>Fungi</taxon>
        <taxon>Dikarya</taxon>
        <taxon>Basidiomycota</taxon>
        <taxon>Agaricomycotina</taxon>
        <taxon>Agaricomycetes</taxon>
        <taxon>Agaricomycetidae</taxon>
        <taxon>Agaricales</taxon>
        <taxon>Marasmiineae</taxon>
        <taxon>Physalacriaceae</taxon>
        <taxon>Armillaria</taxon>
    </lineage>
</organism>
<name>A0AA39JK87_9AGAR</name>